<reference evidence="1" key="1">
    <citation type="submission" date="2014-09" db="EMBL/GenBank/DDBJ databases">
        <authorList>
            <person name="Magalhaes I.L.F."/>
            <person name="Oliveira U."/>
            <person name="Santos F.R."/>
            <person name="Vidigal T.H.D.A."/>
            <person name="Brescovit A.D."/>
            <person name="Santos A.J."/>
        </authorList>
    </citation>
    <scope>NUCLEOTIDE SEQUENCE</scope>
    <source>
        <tissue evidence="1">Shoot tissue taken approximately 20 cm above the soil surface</tissue>
    </source>
</reference>
<reference evidence="1" key="2">
    <citation type="journal article" date="2015" name="Data Brief">
        <title>Shoot transcriptome of the giant reed, Arundo donax.</title>
        <authorList>
            <person name="Barrero R.A."/>
            <person name="Guerrero F.D."/>
            <person name="Moolhuijzen P."/>
            <person name="Goolsby J.A."/>
            <person name="Tidwell J."/>
            <person name="Bellgard S.E."/>
            <person name="Bellgard M.I."/>
        </authorList>
    </citation>
    <scope>NUCLEOTIDE SEQUENCE</scope>
    <source>
        <tissue evidence="1">Shoot tissue taken approximately 20 cm above the soil surface</tissue>
    </source>
</reference>
<name>A0A0A9CB06_ARUDO</name>
<organism evidence="1">
    <name type="scientific">Arundo donax</name>
    <name type="common">Giant reed</name>
    <name type="synonym">Donax arundinaceus</name>
    <dbReference type="NCBI Taxonomy" id="35708"/>
    <lineage>
        <taxon>Eukaryota</taxon>
        <taxon>Viridiplantae</taxon>
        <taxon>Streptophyta</taxon>
        <taxon>Embryophyta</taxon>
        <taxon>Tracheophyta</taxon>
        <taxon>Spermatophyta</taxon>
        <taxon>Magnoliopsida</taxon>
        <taxon>Liliopsida</taxon>
        <taxon>Poales</taxon>
        <taxon>Poaceae</taxon>
        <taxon>PACMAD clade</taxon>
        <taxon>Arundinoideae</taxon>
        <taxon>Arundineae</taxon>
        <taxon>Arundo</taxon>
    </lineage>
</organism>
<accession>A0A0A9CB06</accession>
<dbReference type="EMBL" id="GBRH01229213">
    <property type="protein sequence ID" value="JAD68682.1"/>
    <property type="molecule type" value="Transcribed_RNA"/>
</dbReference>
<proteinExistence type="predicted"/>
<evidence type="ECO:0000313" key="1">
    <source>
        <dbReference type="EMBL" id="JAD68682.1"/>
    </source>
</evidence>
<dbReference type="AlphaFoldDB" id="A0A0A9CB06"/>
<protein>
    <submittedName>
        <fullName evidence="1">Uncharacterized protein</fullName>
    </submittedName>
</protein>
<sequence>MSRAHSILHKTLLTIKHTRVQYCIT</sequence>